<dbReference type="PANTHER" id="PTHR47506:SF6">
    <property type="entry name" value="HTH-TYPE TRANSCRIPTIONAL REPRESSOR NEMR"/>
    <property type="match status" value="1"/>
</dbReference>
<dbReference type="EMBL" id="JBIRYO010000001">
    <property type="protein sequence ID" value="MFI2471803.1"/>
    <property type="molecule type" value="Genomic_DNA"/>
</dbReference>
<keyword evidence="8" id="KW-1185">Reference proteome</keyword>
<proteinExistence type="predicted"/>
<keyword evidence="3" id="KW-0804">Transcription</keyword>
<feature type="compositionally biased region" description="Polar residues" evidence="5">
    <location>
        <begin position="1"/>
        <end position="11"/>
    </location>
</feature>
<dbReference type="Proteomes" id="UP001611415">
    <property type="component" value="Unassembled WGS sequence"/>
</dbReference>
<evidence type="ECO:0000313" key="8">
    <source>
        <dbReference type="Proteomes" id="UP001611415"/>
    </source>
</evidence>
<keyword evidence="2 4" id="KW-0238">DNA-binding</keyword>
<evidence type="ECO:0000256" key="2">
    <source>
        <dbReference type="ARBA" id="ARBA00023125"/>
    </source>
</evidence>
<dbReference type="RefSeq" id="WP_357400865.1">
    <property type="nucleotide sequence ID" value="NZ_JBEYCD010000001.1"/>
</dbReference>
<reference evidence="7 8" key="1">
    <citation type="submission" date="2024-10" db="EMBL/GenBank/DDBJ databases">
        <title>The Natural Products Discovery Center: Release of the First 8490 Sequenced Strains for Exploring Actinobacteria Biosynthetic Diversity.</title>
        <authorList>
            <person name="Kalkreuter E."/>
            <person name="Kautsar S.A."/>
            <person name="Yang D."/>
            <person name="Bader C.D."/>
            <person name="Teijaro C.N."/>
            <person name="Fluegel L."/>
            <person name="Davis C.M."/>
            <person name="Simpson J.R."/>
            <person name="Lauterbach L."/>
            <person name="Steele A.D."/>
            <person name="Gui C."/>
            <person name="Meng S."/>
            <person name="Li G."/>
            <person name="Viehrig K."/>
            <person name="Ye F."/>
            <person name="Su P."/>
            <person name="Kiefer A.F."/>
            <person name="Nichols A."/>
            <person name="Cepeda A.J."/>
            <person name="Yan W."/>
            <person name="Fan B."/>
            <person name="Jiang Y."/>
            <person name="Adhikari A."/>
            <person name="Zheng C.-J."/>
            <person name="Schuster L."/>
            <person name="Cowan T.M."/>
            <person name="Smanski M.J."/>
            <person name="Chevrette M.G."/>
            <person name="De Carvalho L.P.S."/>
            <person name="Shen B."/>
        </authorList>
    </citation>
    <scope>NUCLEOTIDE SEQUENCE [LARGE SCALE GENOMIC DNA]</scope>
    <source>
        <strain evidence="7 8">NPDC019275</strain>
    </source>
</reference>
<name>A0ABW7WRJ0_9NOCA</name>
<dbReference type="InterPro" id="IPR036271">
    <property type="entry name" value="Tet_transcr_reg_TetR-rel_C_sf"/>
</dbReference>
<feature type="domain" description="HTH tetR-type" evidence="6">
    <location>
        <begin position="18"/>
        <end position="78"/>
    </location>
</feature>
<dbReference type="PANTHER" id="PTHR47506">
    <property type="entry name" value="TRANSCRIPTIONAL REGULATORY PROTEIN"/>
    <property type="match status" value="1"/>
</dbReference>
<keyword evidence="1" id="KW-0805">Transcription regulation</keyword>
<dbReference type="Pfam" id="PF16925">
    <property type="entry name" value="TetR_C_13"/>
    <property type="match status" value="1"/>
</dbReference>
<dbReference type="Pfam" id="PF00440">
    <property type="entry name" value="TetR_N"/>
    <property type="match status" value="1"/>
</dbReference>
<organism evidence="7 8">
    <name type="scientific">Nocardia xishanensis</name>
    <dbReference type="NCBI Taxonomy" id="238964"/>
    <lineage>
        <taxon>Bacteria</taxon>
        <taxon>Bacillati</taxon>
        <taxon>Actinomycetota</taxon>
        <taxon>Actinomycetes</taxon>
        <taxon>Mycobacteriales</taxon>
        <taxon>Nocardiaceae</taxon>
        <taxon>Nocardia</taxon>
    </lineage>
</organism>
<protein>
    <submittedName>
        <fullName evidence="7">TetR/AcrR family transcriptional regulator</fullName>
    </submittedName>
</protein>
<evidence type="ECO:0000256" key="3">
    <source>
        <dbReference type="ARBA" id="ARBA00023163"/>
    </source>
</evidence>
<sequence length="206" mass="22461">MKTQEAATNGGKSARSVPSHKERLLRQGMQHFYAYGFHGTTVDAVLEASGVPKGSFYHHFGSKEAFGQAVLERYSRYQLDLLGKWAAKSELSTADKLCGYFSAMADHFVESGYQHACLFGKFSTEVAATSDTFRKQLDTDVRVWQSHLRDAIAAGQSAGDVRGDRTAGELADTVLALIQGAFVVALSTRDDESLRSVCRSIPSLIS</sequence>
<feature type="DNA-binding region" description="H-T-H motif" evidence="4">
    <location>
        <begin position="41"/>
        <end position="60"/>
    </location>
</feature>
<accession>A0ABW7WRJ0</accession>
<evidence type="ECO:0000256" key="5">
    <source>
        <dbReference type="SAM" id="MobiDB-lite"/>
    </source>
</evidence>
<dbReference type="SUPFAM" id="SSF46689">
    <property type="entry name" value="Homeodomain-like"/>
    <property type="match status" value="1"/>
</dbReference>
<feature type="region of interest" description="Disordered" evidence="5">
    <location>
        <begin position="1"/>
        <end position="20"/>
    </location>
</feature>
<evidence type="ECO:0000256" key="1">
    <source>
        <dbReference type="ARBA" id="ARBA00023015"/>
    </source>
</evidence>
<gene>
    <name evidence="7" type="ORF">ACH49W_00350</name>
</gene>
<evidence type="ECO:0000259" key="6">
    <source>
        <dbReference type="PROSITE" id="PS50977"/>
    </source>
</evidence>
<dbReference type="InterPro" id="IPR001647">
    <property type="entry name" value="HTH_TetR"/>
</dbReference>
<evidence type="ECO:0000313" key="7">
    <source>
        <dbReference type="EMBL" id="MFI2471803.1"/>
    </source>
</evidence>
<evidence type="ECO:0000256" key="4">
    <source>
        <dbReference type="PROSITE-ProRule" id="PRU00335"/>
    </source>
</evidence>
<dbReference type="InterPro" id="IPR009057">
    <property type="entry name" value="Homeodomain-like_sf"/>
</dbReference>
<dbReference type="SUPFAM" id="SSF48498">
    <property type="entry name" value="Tetracyclin repressor-like, C-terminal domain"/>
    <property type="match status" value="1"/>
</dbReference>
<dbReference type="InterPro" id="IPR011075">
    <property type="entry name" value="TetR_C"/>
</dbReference>
<comment type="caution">
    <text evidence="7">The sequence shown here is derived from an EMBL/GenBank/DDBJ whole genome shotgun (WGS) entry which is preliminary data.</text>
</comment>
<dbReference type="PROSITE" id="PS50977">
    <property type="entry name" value="HTH_TETR_2"/>
    <property type="match status" value="1"/>
</dbReference>
<dbReference type="Gene3D" id="1.10.357.10">
    <property type="entry name" value="Tetracycline Repressor, domain 2"/>
    <property type="match status" value="1"/>
</dbReference>